<dbReference type="AlphaFoldDB" id="A0A010RS10"/>
<dbReference type="STRING" id="1445577.A0A010RS10"/>
<feature type="coiled-coil region" evidence="1">
    <location>
        <begin position="202"/>
        <end position="299"/>
    </location>
</feature>
<feature type="coiled-coil region" evidence="1">
    <location>
        <begin position="555"/>
        <end position="600"/>
    </location>
</feature>
<dbReference type="Proteomes" id="UP000020467">
    <property type="component" value="Unassembled WGS sequence"/>
</dbReference>
<dbReference type="OrthoDB" id="4846122at2759"/>
<accession>A0A010RS10</accession>
<dbReference type="EMBL" id="JARH01000415">
    <property type="protein sequence ID" value="EXF80814.1"/>
    <property type="molecule type" value="Genomic_DNA"/>
</dbReference>
<proteinExistence type="predicted"/>
<dbReference type="eggNOG" id="ENOG502T48M">
    <property type="taxonomic scope" value="Eukaryota"/>
</dbReference>
<organism evidence="3 4">
    <name type="scientific">Colletotrichum fioriniae PJ7</name>
    <dbReference type="NCBI Taxonomy" id="1445577"/>
    <lineage>
        <taxon>Eukaryota</taxon>
        <taxon>Fungi</taxon>
        <taxon>Dikarya</taxon>
        <taxon>Ascomycota</taxon>
        <taxon>Pezizomycotina</taxon>
        <taxon>Sordariomycetes</taxon>
        <taxon>Hypocreomycetidae</taxon>
        <taxon>Glomerellales</taxon>
        <taxon>Glomerellaceae</taxon>
        <taxon>Colletotrichum</taxon>
        <taxon>Colletotrichum acutatum species complex</taxon>
    </lineage>
</organism>
<dbReference type="KEGG" id="cfj:CFIO01_01185"/>
<evidence type="ECO:0000256" key="2">
    <source>
        <dbReference type="SAM" id="MobiDB-lite"/>
    </source>
</evidence>
<feature type="coiled-coil region" evidence="1">
    <location>
        <begin position="359"/>
        <end position="484"/>
    </location>
</feature>
<evidence type="ECO:0000256" key="1">
    <source>
        <dbReference type="SAM" id="Coils"/>
    </source>
</evidence>
<gene>
    <name evidence="3" type="ORF">CFIO01_01185</name>
</gene>
<comment type="caution">
    <text evidence="3">The sequence shown here is derived from an EMBL/GenBank/DDBJ whole genome shotgun (WGS) entry which is preliminary data.</text>
</comment>
<evidence type="ECO:0000313" key="4">
    <source>
        <dbReference type="Proteomes" id="UP000020467"/>
    </source>
</evidence>
<keyword evidence="1" id="KW-0175">Coiled coil</keyword>
<reference evidence="3 4" key="1">
    <citation type="submission" date="2014-02" db="EMBL/GenBank/DDBJ databases">
        <title>The genome sequence of Colletotrichum fioriniae PJ7.</title>
        <authorList>
            <person name="Baroncelli R."/>
            <person name="Thon M.R."/>
        </authorList>
    </citation>
    <scope>NUCLEOTIDE SEQUENCE [LARGE SCALE GENOMIC DNA]</scope>
    <source>
        <strain evidence="3 4">PJ7</strain>
    </source>
</reference>
<keyword evidence="4" id="KW-1185">Reference proteome</keyword>
<protein>
    <submittedName>
        <fullName evidence="3">Uncharacterized protein</fullName>
    </submittedName>
</protein>
<evidence type="ECO:0000313" key="3">
    <source>
        <dbReference type="EMBL" id="EXF80814.1"/>
    </source>
</evidence>
<dbReference type="HOGENOM" id="CLU_420914_0_0_1"/>
<name>A0A010RS10_9PEZI</name>
<sequence>MSLFIDTGCCRRWRTVFQHLHTKFGFPANGAAQLVSLLRLYSGGGSTFRITGEQWRFIIDVTRKGDWVVDIVAITLIASHGQDGRRNGGVIARACNTHPTPAEQKLPGTGQLRWYPVTSGGEIYQHCCDKECTSPDKSTPTSRGTWETSRLRIIQKVYEQEQEPRMNREVALRDKSSTACHTEIPSYEKINHLNHKQLHQIAKQLRDEVVSLHHDLQAASIETEALRARNVQLDKENAERSATIQNTALELSRVRERAEAVTEENHIRAVTTKDQKRQIKKLLEKNKELESEVSANDANAAEKAAKVRMEMQDLHQTIANMRDGTFNFEQLKTLKADKILLHRQYEGLNDKYNALIESSQSQIDRNAELESKVEKMDRKKKRMVDKLSKLEDKTQSQEEHIETLTAANDEAREANVELNKITVMLEKEKEEVIKTSQGYAGQLSELDNELQQSRARVAELRRDLEMKNERERRTEAALEEAQRSLKHKSAAHANQTEKIMAELSDKDTFIERLESDILRLQQQSQAALHTPQRGRGARAESPASVHELQYQREIARQAKEKASDMESKLEAMKLAMEAMKSELQTEKAEVNARKAETDAKKGEVEALAKKCAERMNAANAKESYTMSLEKQLEEMRGNMEGMLERVSVYQGKKRRRTEGPDFQL</sequence>
<feature type="region of interest" description="Disordered" evidence="2">
    <location>
        <begin position="525"/>
        <end position="546"/>
    </location>
</feature>